<dbReference type="EMBL" id="CAJVPZ010075674">
    <property type="protein sequence ID" value="CAG8804061.1"/>
    <property type="molecule type" value="Genomic_DNA"/>
</dbReference>
<protein>
    <submittedName>
        <fullName evidence="1">10773_t:CDS:1</fullName>
    </submittedName>
</protein>
<dbReference type="OrthoDB" id="2443439at2759"/>
<proteinExistence type="predicted"/>
<name>A0A9N9PAC4_9GLOM</name>
<feature type="non-terminal residue" evidence="1">
    <location>
        <position position="131"/>
    </location>
</feature>
<feature type="non-terminal residue" evidence="1">
    <location>
        <position position="1"/>
    </location>
</feature>
<reference evidence="1" key="1">
    <citation type="submission" date="2021-06" db="EMBL/GenBank/DDBJ databases">
        <authorList>
            <person name="Kallberg Y."/>
            <person name="Tangrot J."/>
            <person name="Rosling A."/>
        </authorList>
    </citation>
    <scope>NUCLEOTIDE SEQUENCE</scope>
    <source>
        <strain evidence="1">IN212</strain>
    </source>
</reference>
<evidence type="ECO:0000313" key="1">
    <source>
        <dbReference type="EMBL" id="CAG8804061.1"/>
    </source>
</evidence>
<sequence length="131" mass="15096">NTFDGASNPDICQESKTQCFTSPIYMKPKLLEDKAVDDFLNLQNKKIVSNMMRERNREKNFQDQELIQKTSAESEQMSIDQIHNVISPEVKISYYQKVELGLLHELSVCAKETLTIQEINMQIPNDEVTAQ</sequence>
<keyword evidence="2" id="KW-1185">Reference proteome</keyword>
<dbReference type="Proteomes" id="UP000789396">
    <property type="component" value="Unassembled WGS sequence"/>
</dbReference>
<comment type="caution">
    <text evidence="1">The sequence shown here is derived from an EMBL/GenBank/DDBJ whole genome shotgun (WGS) entry which is preliminary data.</text>
</comment>
<organism evidence="1 2">
    <name type="scientific">Racocetra fulgida</name>
    <dbReference type="NCBI Taxonomy" id="60492"/>
    <lineage>
        <taxon>Eukaryota</taxon>
        <taxon>Fungi</taxon>
        <taxon>Fungi incertae sedis</taxon>
        <taxon>Mucoromycota</taxon>
        <taxon>Glomeromycotina</taxon>
        <taxon>Glomeromycetes</taxon>
        <taxon>Diversisporales</taxon>
        <taxon>Gigasporaceae</taxon>
        <taxon>Racocetra</taxon>
    </lineage>
</organism>
<evidence type="ECO:0000313" key="2">
    <source>
        <dbReference type="Proteomes" id="UP000789396"/>
    </source>
</evidence>
<gene>
    <name evidence="1" type="ORF">RFULGI_LOCUS18040</name>
</gene>
<accession>A0A9N9PAC4</accession>
<dbReference type="AlphaFoldDB" id="A0A9N9PAC4"/>